<dbReference type="RefSeq" id="WP_145400027.1">
    <property type="nucleotide sequence ID" value="NZ_VLKU01000017.1"/>
</dbReference>
<evidence type="ECO:0000313" key="1">
    <source>
        <dbReference type="EMBL" id="TWI28057.1"/>
    </source>
</evidence>
<dbReference type="EMBL" id="VLKU01000017">
    <property type="protein sequence ID" value="TWI28057.1"/>
    <property type="molecule type" value="Genomic_DNA"/>
</dbReference>
<accession>A0A562N7D5</accession>
<keyword evidence="2" id="KW-1185">Reference proteome</keyword>
<gene>
    <name evidence="1" type="ORF">IQ24_03888</name>
</gene>
<protein>
    <submittedName>
        <fullName evidence="1">Uncharacterized protein</fullName>
    </submittedName>
</protein>
<proteinExistence type="predicted"/>
<evidence type="ECO:0000313" key="2">
    <source>
        <dbReference type="Proteomes" id="UP000316225"/>
    </source>
</evidence>
<name>A0A562N7D5_9RHOB</name>
<dbReference type="AlphaFoldDB" id="A0A562N7D5"/>
<reference evidence="1 2" key="1">
    <citation type="journal article" date="2015" name="Stand. Genomic Sci.">
        <title>Genomic Encyclopedia of Bacterial and Archaeal Type Strains, Phase III: the genomes of soil and plant-associated and newly described type strains.</title>
        <authorList>
            <person name="Whitman W.B."/>
            <person name="Woyke T."/>
            <person name="Klenk H.P."/>
            <person name="Zhou Y."/>
            <person name="Lilburn T.G."/>
            <person name="Beck B.J."/>
            <person name="De Vos P."/>
            <person name="Vandamme P."/>
            <person name="Eisen J.A."/>
            <person name="Garrity G."/>
            <person name="Hugenholtz P."/>
            <person name="Kyrpides N.C."/>
        </authorList>
    </citation>
    <scope>NUCLEOTIDE SEQUENCE [LARGE SCALE GENOMIC DNA]</scope>
    <source>
        <strain evidence="1 2">CGMCC 1.5364</strain>
    </source>
</reference>
<comment type="caution">
    <text evidence="1">The sequence shown here is derived from an EMBL/GenBank/DDBJ whole genome shotgun (WGS) entry which is preliminary data.</text>
</comment>
<organism evidence="1 2">
    <name type="scientific">Paracoccus sulfuroxidans</name>
    <dbReference type="NCBI Taxonomy" id="384678"/>
    <lineage>
        <taxon>Bacteria</taxon>
        <taxon>Pseudomonadati</taxon>
        <taxon>Pseudomonadota</taxon>
        <taxon>Alphaproteobacteria</taxon>
        <taxon>Rhodobacterales</taxon>
        <taxon>Paracoccaceae</taxon>
        <taxon>Paracoccus</taxon>
    </lineage>
</organism>
<sequence>MSRTTDRLEQLQKLAKLRSDMEMRRFSAFRHHVEAMRARIDGLQHDLAALYQVEDKFSVSQAKLVNAMAGDIARQTLHAETELSQMLPGFEAARQDAVREFGRADVLKRLRENLTTEEKQKAQKKLANL</sequence>
<dbReference type="OrthoDB" id="7778470at2"/>
<dbReference type="Proteomes" id="UP000316225">
    <property type="component" value="Unassembled WGS sequence"/>
</dbReference>